<dbReference type="InterPro" id="IPR027443">
    <property type="entry name" value="IPNS-like_sf"/>
</dbReference>
<name>A0A9W7HWH2_HIBTR</name>
<keyword evidence="9" id="KW-1185">Reference proteome</keyword>
<keyword evidence="1 6" id="KW-0479">Metal-binding</keyword>
<organism evidence="8 9">
    <name type="scientific">Hibiscus trionum</name>
    <name type="common">Flower of an hour</name>
    <dbReference type="NCBI Taxonomy" id="183268"/>
    <lineage>
        <taxon>Eukaryota</taxon>
        <taxon>Viridiplantae</taxon>
        <taxon>Streptophyta</taxon>
        <taxon>Embryophyta</taxon>
        <taxon>Tracheophyta</taxon>
        <taxon>Spermatophyta</taxon>
        <taxon>Magnoliopsida</taxon>
        <taxon>eudicotyledons</taxon>
        <taxon>Gunneridae</taxon>
        <taxon>Pentapetalae</taxon>
        <taxon>rosids</taxon>
        <taxon>malvids</taxon>
        <taxon>Malvales</taxon>
        <taxon>Malvaceae</taxon>
        <taxon>Malvoideae</taxon>
        <taxon>Hibiscus</taxon>
    </lineage>
</organism>
<feature type="domain" description="Fe2OG dioxygenase" evidence="7">
    <location>
        <begin position="168"/>
        <end position="266"/>
    </location>
</feature>
<dbReference type="GO" id="GO:0046872">
    <property type="term" value="F:metal ion binding"/>
    <property type="evidence" value="ECO:0007669"/>
    <property type="project" value="UniProtKB-KW"/>
</dbReference>
<dbReference type="PANTHER" id="PTHR47990">
    <property type="entry name" value="2-OXOGLUTARATE (2OG) AND FE(II)-DEPENDENT OXYGENASE SUPERFAMILY PROTEIN-RELATED"/>
    <property type="match status" value="1"/>
</dbReference>
<comment type="function">
    <text evidence="3">2-oxoglutarate-dependent dioxygenase essential for auxin catabolism and maintenance of auxin homeostasis in reproductive organs. Catalyzes the irreversible oxidation of indole-3-acetic acid (IAA) to the biologically inactive 2-oxoindole-3-acetic acid (OxIAA).</text>
</comment>
<evidence type="ECO:0000313" key="9">
    <source>
        <dbReference type="Proteomes" id="UP001165190"/>
    </source>
</evidence>
<evidence type="ECO:0000256" key="4">
    <source>
        <dbReference type="ARBA" id="ARBA00074102"/>
    </source>
</evidence>
<dbReference type="EMBL" id="BSYR01000020">
    <property type="protein sequence ID" value="GMI84237.1"/>
    <property type="molecule type" value="Genomic_DNA"/>
</dbReference>
<dbReference type="InterPro" id="IPR005123">
    <property type="entry name" value="Oxoglu/Fe-dep_dioxygenase_dom"/>
</dbReference>
<dbReference type="Proteomes" id="UP001165190">
    <property type="component" value="Unassembled WGS sequence"/>
</dbReference>
<dbReference type="PROSITE" id="PS51471">
    <property type="entry name" value="FE2OG_OXY"/>
    <property type="match status" value="1"/>
</dbReference>
<gene>
    <name evidence="8" type="ORF">HRI_002093000</name>
</gene>
<reference evidence="8" key="1">
    <citation type="submission" date="2023-05" db="EMBL/GenBank/DDBJ databases">
        <title>Genome and transcriptome analyses reveal genes involved in the formation of fine ridges on petal epidermal cells in Hibiscus trionum.</title>
        <authorList>
            <person name="Koshimizu S."/>
            <person name="Masuda S."/>
            <person name="Ishii T."/>
            <person name="Shirasu K."/>
            <person name="Hoshino A."/>
            <person name="Arita M."/>
        </authorList>
    </citation>
    <scope>NUCLEOTIDE SEQUENCE</scope>
    <source>
        <strain evidence="8">Hamamatsu line</strain>
    </source>
</reference>
<accession>A0A9W7HWH2</accession>
<dbReference type="Pfam" id="PF14226">
    <property type="entry name" value="DIOX_N"/>
    <property type="match status" value="1"/>
</dbReference>
<evidence type="ECO:0000313" key="8">
    <source>
        <dbReference type="EMBL" id="GMI84237.1"/>
    </source>
</evidence>
<evidence type="ECO:0000256" key="2">
    <source>
        <dbReference type="ARBA" id="ARBA00023004"/>
    </source>
</evidence>
<protein>
    <recommendedName>
        <fullName evidence="4">2-oxoglutarate-dependent dioxygenase DAO</fullName>
    </recommendedName>
    <alternativeName>
        <fullName evidence="5">Protein DIOXYGENASE FOR AUXIN OXIDATION</fullName>
    </alternativeName>
</protein>
<dbReference type="InterPro" id="IPR044861">
    <property type="entry name" value="IPNS-like_FE2OG_OXY"/>
</dbReference>
<dbReference type="AlphaFoldDB" id="A0A9W7HWH2"/>
<evidence type="ECO:0000256" key="3">
    <source>
        <dbReference type="ARBA" id="ARBA00054658"/>
    </source>
</evidence>
<dbReference type="OrthoDB" id="288590at2759"/>
<dbReference type="SUPFAM" id="SSF51197">
    <property type="entry name" value="Clavaminate synthase-like"/>
    <property type="match status" value="1"/>
</dbReference>
<dbReference type="Gene3D" id="2.60.120.330">
    <property type="entry name" value="B-lactam Antibiotic, Isopenicillin N Synthase, Chain"/>
    <property type="match status" value="1"/>
</dbReference>
<comment type="caution">
    <text evidence="8">The sequence shown here is derived from an EMBL/GenBank/DDBJ whole genome shotgun (WGS) entry which is preliminary data.</text>
</comment>
<evidence type="ECO:0000256" key="5">
    <source>
        <dbReference type="ARBA" id="ARBA00076740"/>
    </source>
</evidence>
<comment type="similarity">
    <text evidence="6">Belongs to the iron/ascorbate-dependent oxidoreductase family.</text>
</comment>
<dbReference type="GO" id="GO:0016491">
    <property type="term" value="F:oxidoreductase activity"/>
    <property type="evidence" value="ECO:0007669"/>
    <property type="project" value="UniProtKB-KW"/>
</dbReference>
<evidence type="ECO:0000256" key="6">
    <source>
        <dbReference type="RuleBase" id="RU003682"/>
    </source>
</evidence>
<sequence>MVVGAEFQIPAIEFRTGSPDLDRGTEGWYQLCKKVREACETYGCFQVVYGKISRKIRDETFGLLKELVDEVPLERKQKNVNPKPYHSYFGPCSQQSLYEGFGIEDASNYDSVESFAQLMWPDGHPYFCETMNTIVKQMEELNNIIWLMIIDSYGLEEKSESATMSYKTLLRMMKYMAPSSEEYRRGLHAHTDKPASAIICEHQIPGLEIAGKDGQWIKLSLSPTSFVFVVGDPLMAWSNGRMKAVKHRVMMNGDKDRYSIATFTVPVEGMIIKTPDEFVDEQHPRLFKDFDFMDFLFFSFSEQAKHIESADQIYTFASLSPLISDQNHAHVDN</sequence>
<dbReference type="FunFam" id="2.60.120.330:FF:000017">
    <property type="entry name" value="2-oxoglutarate-dependent dioxygenase DAO"/>
    <property type="match status" value="1"/>
</dbReference>
<evidence type="ECO:0000259" key="7">
    <source>
        <dbReference type="PROSITE" id="PS51471"/>
    </source>
</evidence>
<dbReference type="InterPro" id="IPR050231">
    <property type="entry name" value="Iron_ascorbate_oxido_reductase"/>
</dbReference>
<evidence type="ECO:0000256" key="1">
    <source>
        <dbReference type="ARBA" id="ARBA00022723"/>
    </source>
</evidence>
<keyword evidence="2 6" id="KW-0408">Iron</keyword>
<dbReference type="InterPro" id="IPR026992">
    <property type="entry name" value="DIOX_N"/>
</dbReference>
<proteinExistence type="inferred from homology"/>
<dbReference type="Pfam" id="PF03171">
    <property type="entry name" value="2OG-FeII_Oxy"/>
    <property type="match status" value="1"/>
</dbReference>
<keyword evidence="6" id="KW-0560">Oxidoreductase</keyword>